<reference evidence="12" key="2">
    <citation type="submission" date="2025-08" db="UniProtKB">
        <authorList>
            <consortium name="Ensembl"/>
        </authorList>
    </citation>
    <scope>IDENTIFICATION</scope>
</reference>
<keyword evidence="5 10" id="KW-1133">Transmembrane helix</keyword>
<evidence type="ECO:0000256" key="9">
    <source>
        <dbReference type="ARBA" id="ARBA00023224"/>
    </source>
</evidence>
<evidence type="ECO:0000256" key="2">
    <source>
        <dbReference type="ARBA" id="ARBA00022475"/>
    </source>
</evidence>
<keyword evidence="6" id="KW-0297">G-protein coupled receptor</keyword>
<dbReference type="SUPFAM" id="SSF81321">
    <property type="entry name" value="Family A G protein-coupled receptor-like"/>
    <property type="match status" value="1"/>
</dbReference>
<dbReference type="CDD" id="cd15232">
    <property type="entry name" value="7tmA_OR13-like"/>
    <property type="match status" value="1"/>
</dbReference>
<dbReference type="PROSITE" id="PS50262">
    <property type="entry name" value="G_PROTEIN_RECEP_F1_2"/>
    <property type="match status" value="1"/>
</dbReference>
<feature type="transmembrane region" description="Helical" evidence="10">
    <location>
        <begin position="236"/>
        <end position="259"/>
    </location>
</feature>
<dbReference type="InterPro" id="IPR000725">
    <property type="entry name" value="Olfact_rcpt"/>
</dbReference>
<sequence length="307" mass="34341">MNQTLVTEFFVKGFSETPHLQPLFFVFFLSLYTVALSGNILIFVTISFNSTLHTPMYFFLVNLAVVDILCTSTILPKLLGNMVGRKTISYEGCMAQLYFFTLSLGAELLLFTAMAYDHVAICHPLHCSTMMSKRVCMLLAAGVWSISILNTSINSIHTGLMIQLTFCGPNKINHFLCEIPSLLLLSCTSTYLNNIMIIIADIYFGVINFVLTMVSYGFIICSILKIRTTEGKKKAFSTCSSHLIVVTIYYTTVIYTYILPGSGSSMDNVKVVAVLYTTISPTLNPLIYTLRNKDFKIALKKIFPFIK</sequence>
<evidence type="ECO:0000256" key="10">
    <source>
        <dbReference type="SAM" id="Phobius"/>
    </source>
</evidence>
<dbReference type="OMA" id="MIMIADA"/>
<dbReference type="Ensembl" id="ENSVURT00010012985.1">
    <property type="protein sequence ID" value="ENSVURP00010011431.1"/>
    <property type="gene ID" value="ENSVURG00010008832.1"/>
</dbReference>
<accession>A0A4X2KN26</accession>
<name>A0A4X2KN26_VOMUR</name>
<dbReference type="PANTHER" id="PTHR26452">
    <property type="entry name" value="OLFACTORY RECEPTOR"/>
    <property type="match status" value="1"/>
</dbReference>
<dbReference type="GO" id="GO:0005886">
    <property type="term" value="C:plasma membrane"/>
    <property type="evidence" value="ECO:0007669"/>
    <property type="project" value="UniProtKB-SubCell"/>
</dbReference>
<proteinExistence type="predicted"/>
<feature type="transmembrane region" description="Helical" evidence="10">
    <location>
        <begin position="56"/>
        <end position="75"/>
    </location>
</feature>
<reference evidence="12" key="3">
    <citation type="submission" date="2025-09" db="UniProtKB">
        <authorList>
            <consortium name="Ensembl"/>
        </authorList>
    </citation>
    <scope>IDENTIFICATION</scope>
</reference>
<dbReference type="InterPro" id="IPR050516">
    <property type="entry name" value="Olfactory_GPCR"/>
</dbReference>
<keyword evidence="9" id="KW-0807">Transducer</keyword>
<evidence type="ECO:0000256" key="4">
    <source>
        <dbReference type="ARBA" id="ARBA00022725"/>
    </source>
</evidence>
<feature type="transmembrane region" description="Helical" evidence="10">
    <location>
        <begin position="20"/>
        <end position="44"/>
    </location>
</feature>
<dbReference type="FunFam" id="1.20.1070.10:FF:000015">
    <property type="entry name" value="Olfactory receptor"/>
    <property type="match status" value="1"/>
</dbReference>
<dbReference type="AlphaFoldDB" id="A0A4X2KN26"/>
<dbReference type="InterPro" id="IPR017452">
    <property type="entry name" value="GPCR_Rhodpsn_7TM"/>
</dbReference>
<dbReference type="GO" id="GO:0004930">
    <property type="term" value="F:G protein-coupled receptor activity"/>
    <property type="evidence" value="ECO:0007669"/>
    <property type="project" value="UniProtKB-KW"/>
</dbReference>
<dbReference type="Proteomes" id="UP000314987">
    <property type="component" value="Unassembled WGS sequence"/>
</dbReference>
<feature type="transmembrane region" description="Helical" evidence="10">
    <location>
        <begin position="136"/>
        <end position="156"/>
    </location>
</feature>
<keyword evidence="8" id="KW-0675">Receptor</keyword>
<dbReference type="GeneTree" id="ENSGT00940000163652"/>
<reference evidence="13" key="1">
    <citation type="submission" date="2018-12" db="EMBL/GenBank/DDBJ databases">
        <authorList>
            <person name="Yazar S."/>
        </authorList>
    </citation>
    <scope>NUCLEOTIDE SEQUENCE [LARGE SCALE GENOMIC DNA]</scope>
</reference>
<dbReference type="InterPro" id="IPR000276">
    <property type="entry name" value="GPCR_Rhodpsn"/>
</dbReference>
<evidence type="ECO:0000256" key="6">
    <source>
        <dbReference type="ARBA" id="ARBA00023040"/>
    </source>
</evidence>
<dbReference type="Gene3D" id="1.20.1070.10">
    <property type="entry name" value="Rhodopsin 7-helix transmembrane proteins"/>
    <property type="match status" value="1"/>
</dbReference>
<gene>
    <name evidence="12" type="primary">LOC114042583</name>
</gene>
<evidence type="ECO:0000259" key="11">
    <source>
        <dbReference type="PROSITE" id="PS50262"/>
    </source>
</evidence>
<evidence type="ECO:0000256" key="7">
    <source>
        <dbReference type="ARBA" id="ARBA00023136"/>
    </source>
</evidence>
<evidence type="ECO:0000313" key="13">
    <source>
        <dbReference type="Proteomes" id="UP000314987"/>
    </source>
</evidence>
<comment type="subcellular location">
    <subcellularLocation>
        <location evidence="1">Cell membrane</location>
        <topology evidence="1">Multi-pass membrane protein</topology>
    </subcellularLocation>
</comment>
<keyword evidence="3 10" id="KW-0812">Transmembrane</keyword>
<evidence type="ECO:0000256" key="1">
    <source>
        <dbReference type="ARBA" id="ARBA00004651"/>
    </source>
</evidence>
<evidence type="ECO:0000256" key="3">
    <source>
        <dbReference type="ARBA" id="ARBA00022692"/>
    </source>
</evidence>
<keyword evidence="7 10" id="KW-0472">Membrane</keyword>
<feature type="transmembrane region" description="Helical" evidence="10">
    <location>
        <begin position="202"/>
        <end position="224"/>
    </location>
</feature>
<dbReference type="PRINTS" id="PR00245">
    <property type="entry name" value="OLFACTORYR"/>
</dbReference>
<dbReference type="Pfam" id="PF13853">
    <property type="entry name" value="7tm_4"/>
    <property type="match status" value="1"/>
</dbReference>
<evidence type="ECO:0000256" key="8">
    <source>
        <dbReference type="ARBA" id="ARBA00023170"/>
    </source>
</evidence>
<dbReference type="PRINTS" id="PR00237">
    <property type="entry name" value="GPCRRHODOPSN"/>
</dbReference>
<keyword evidence="13" id="KW-1185">Reference proteome</keyword>
<dbReference type="STRING" id="29139.ENSVURP00010011431"/>
<feature type="domain" description="G-protein coupled receptors family 1 profile" evidence="11">
    <location>
        <begin position="38"/>
        <end position="288"/>
    </location>
</feature>
<keyword evidence="4" id="KW-0552">Olfaction</keyword>
<evidence type="ECO:0000256" key="5">
    <source>
        <dbReference type="ARBA" id="ARBA00022989"/>
    </source>
</evidence>
<dbReference type="GO" id="GO:0004984">
    <property type="term" value="F:olfactory receptor activity"/>
    <property type="evidence" value="ECO:0007669"/>
    <property type="project" value="InterPro"/>
</dbReference>
<protein>
    <recommendedName>
        <fullName evidence="11">G-protein coupled receptors family 1 profile domain-containing protein</fullName>
    </recommendedName>
</protein>
<evidence type="ECO:0000313" key="12">
    <source>
        <dbReference type="Ensembl" id="ENSVURP00010011431.1"/>
    </source>
</evidence>
<organism evidence="12 13">
    <name type="scientific">Vombatus ursinus</name>
    <name type="common">Common wombat</name>
    <dbReference type="NCBI Taxonomy" id="29139"/>
    <lineage>
        <taxon>Eukaryota</taxon>
        <taxon>Metazoa</taxon>
        <taxon>Chordata</taxon>
        <taxon>Craniata</taxon>
        <taxon>Vertebrata</taxon>
        <taxon>Euteleostomi</taxon>
        <taxon>Mammalia</taxon>
        <taxon>Metatheria</taxon>
        <taxon>Diprotodontia</taxon>
        <taxon>Vombatidae</taxon>
        <taxon>Vombatus</taxon>
    </lineage>
</organism>
<feature type="transmembrane region" description="Helical" evidence="10">
    <location>
        <begin position="271"/>
        <end position="290"/>
    </location>
</feature>
<feature type="transmembrane region" description="Helical" evidence="10">
    <location>
        <begin position="95"/>
        <end position="116"/>
    </location>
</feature>
<keyword evidence="4" id="KW-0716">Sensory transduction</keyword>
<keyword evidence="2" id="KW-1003">Cell membrane</keyword>